<keyword evidence="1" id="KW-0812">Transmembrane</keyword>
<feature type="transmembrane region" description="Helical" evidence="1">
    <location>
        <begin position="122"/>
        <end position="138"/>
    </location>
</feature>
<feature type="transmembrane region" description="Helical" evidence="1">
    <location>
        <begin position="150"/>
        <end position="168"/>
    </location>
</feature>
<dbReference type="AlphaFoldDB" id="A0A2V1DFB3"/>
<feature type="transmembrane region" description="Helical" evidence="1">
    <location>
        <begin position="199"/>
        <end position="232"/>
    </location>
</feature>
<reference evidence="2 3" key="1">
    <citation type="journal article" date="2018" name="Sci. Rep.">
        <title>Comparative genomics provides insights into the lifestyle and reveals functional heterogeneity of dark septate endophytic fungi.</title>
        <authorList>
            <person name="Knapp D.G."/>
            <person name="Nemeth J.B."/>
            <person name="Barry K."/>
            <person name="Hainaut M."/>
            <person name="Henrissat B."/>
            <person name="Johnson J."/>
            <person name="Kuo A."/>
            <person name="Lim J.H.P."/>
            <person name="Lipzen A."/>
            <person name="Nolan M."/>
            <person name="Ohm R.A."/>
            <person name="Tamas L."/>
            <person name="Grigoriev I.V."/>
            <person name="Spatafora J.W."/>
            <person name="Nagy L.G."/>
            <person name="Kovacs G.M."/>
        </authorList>
    </citation>
    <scope>NUCLEOTIDE SEQUENCE [LARGE SCALE GENOMIC DNA]</scope>
    <source>
        <strain evidence="2 3">DSE2036</strain>
    </source>
</reference>
<protein>
    <submittedName>
        <fullName evidence="2">Uncharacterized protein</fullName>
    </submittedName>
</protein>
<evidence type="ECO:0000313" key="3">
    <source>
        <dbReference type="Proteomes" id="UP000244855"/>
    </source>
</evidence>
<keyword evidence="1" id="KW-0472">Membrane</keyword>
<gene>
    <name evidence="2" type="ORF">DM02DRAFT_104991</name>
</gene>
<proteinExistence type="predicted"/>
<name>A0A2V1DFB3_9PLEO</name>
<evidence type="ECO:0000313" key="2">
    <source>
        <dbReference type="EMBL" id="PVH96725.1"/>
    </source>
</evidence>
<feature type="transmembrane region" description="Helical" evidence="1">
    <location>
        <begin position="28"/>
        <end position="48"/>
    </location>
</feature>
<dbReference type="EMBL" id="KZ805456">
    <property type="protein sequence ID" value="PVH96725.1"/>
    <property type="molecule type" value="Genomic_DNA"/>
</dbReference>
<accession>A0A2V1DFB3</accession>
<feature type="transmembrane region" description="Helical" evidence="1">
    <location>
        <begin position="60"/>
        <end position="85"/>
    </location>
</feature>
<sequence length="243" mass="27682">MGTNSISKHTANDSPLCVVYRISWGSGRWGFCGLFSLFLLFSPLLDLFQHFSTHHHESTPLLLGCICSVPPVLFLSFTPAGLVFFGQTLVGKEGILHGIGTRVGSTFNGDLFAWGHYGGMDYLLACVCSSFFILLLRARDAATWDVSQTFFFFSLVFFAHYTLLPTYYRHTYLHNMEYGAFRFIFLNTRNELCFWKLQIIYLSPLCFFFLSFSFPIIFFACWVGGHCVVCMFPRYLNPSPSLS</sequence>
<keyword evidence="1" id="KW-1133">Transmembrane helix</keyword>
<dbReference type="Proteomes" id="UP000244855">
    <property type="component" value="Unassembled WGS sequence"/>
</dbReference>
<evidence type="ECO:0000256" key="1">
    <source>
        <dbReference type="SAM" id="Phobius"/>
    </source>
</evidence>
<organism evidence="2 3">
    <name type="scientific">Periconia macrospinosa</name>
    <dbReference type="NCBI Taxonomy" id="97972"/>
    <lineage>
        <taxon>Eukaryota</taxon>
        <taxon>Fungi</taxon>
        <taxon>Dikarya</taxon>
        <taxon>Ascomycota</taxon>
        <taxon>Pezizomycotina</taxon>
        <taxon>Dothideomycetes</taxon>
        <taxon>Pleosporomycetidae</taxon>
        <taxon>Pleosporales</taxon>
        <taxon>Massarineae</taxon>
        <taxon>Periconiaceae</taxon>
        <taxon>Periconia</taxon>
    </lineage>
</organism>
<keyword evidence="3" id="KW-1185">Reference proteome</keyword>